<dbReference type="InterPro" id="IPR003439">
    <property type="entry name" value="ABC_transporter-like_ATP-bd"/>
</dbReference>
<evidence type="ECO:0000256" key="1">
    <source>
        <dbReference type="ARBA" id="ARBA00022737"/>
    </source>
</evidence>
<dbReference type="EMBL" id="LSDC01000018">
    <property type="protein sequence ID" value="KXB63077.1"/>
    <property type="molecule type" value="Genomic_DNA"/>
</dbReference>
<dbReference type="GO" id="GO:0003677">
    <property type="term" value="F:DNA binding"/>
    <property type="evidence" value="ECO:0007669"/>
    <property type="project" value="InterPro"/>
</dbReference>
<dbReference type="PROSITE" id="PS00211">
    <property type="entry name" value="ABC_TRANSPORTER_1"/>
    <property type="match status" value="2"/>
</dbReference>
<dbReference type="RefSeq" id="WP_060913560.1">
    <property type="nucleotide sequence ID" value="NZ_JAGZGJ010000036.1"/>
</dbReference>
<keyword evidence="4" id="KW-0175">Coiled coil</keyword>
<feature type="coiled-coil region" evidence="4">
    <location>
        <begin position="530"/>
        <end position="633"/>
    </location>
</feature>
<name>A0A134A5U8_9BACL</name>
<dbReference type="SUPFAM" id="SSF52540">
    <property type="entry name" value="P-loop containing nucleoside triphosphate hydrolases"/>
    <property type="match status" value="2"/>
</dbReference>
<dbReference type="Pfam" id="PF00005">
    <property type="entry name" value="ABC_tran"/>
    <property type="match status" value="2"/>
</dbReference>
<dbReference type="CDD" id="cd03221">
    <property type="entry name" value="ABCF_EF-3"/>
    <property type="match status" value="2"/>
</dbReference>
<dbReference type="GO" id="GO:0005524">
    <property type="term" value="F:ATP binding"/>
    <property type="evidence" value="ECO:0007669"/>
    <property type="project" value="UniProtKB-KW"/>
</dbReference>
<dbReference type="InterPro" id="IPR003593">
    <property type="entry name" value="AAA+_ATPase"/>
</dbReference>
<feature type="domain" description="ABC transporter" evidence="5">
    <location>
        <begin position="3"/>
        <end position="258"/>
    </location>
</feature>
<evidence type="ECO:0000313" key="6">
    <source>
        <dbReference type="EMBL" id="KXB63077.1"/>
    </source>
</evidence>
<dbReference type="GO" id="GO:0016887">
    <property type="term" value="F:ATP hydrolysis activity"/>
    <property type="evidence" value="ECO:0007669"/>
    <property type="project" value="InterPro"/>
</dbReference>
<proteinExistence type="predicted"/>
<dbReference type="PANTHER" id="PTHR42855">
    <property type="entry name" value="ABC TRANSPORTER ATP-BINDING SUBUNIT"/>
    <property type="match status" value="1"/>
</dbReference>
<dbReference type="PANTHER" id="PTHR42855:SF2">
    <property type="entry name" value="DRUG RESISTANCE ABC TRANSPORTER,ATP-BINDING PROTEIN"/>
    <property type="match status" value="1"/>
</dbReference>
<evidence type="ECO:0000256" key="3">
    <source>
        <dbReference type="ARBA" id="ARBA00022840"/>
    </source>
</evidence>
<dbReference type="InterPro" id="IPR017871">
    <property type="entry name" value="ABC_transporter-like_CS"/>
</dbReference>
<gene>
    <name evidence="6" type="ORF">HMPREF3186_00263</name>
</gene>
<dbReference type="PROSITE" id="PS50893">
    <property type="entry name" value="ABC_TRANSPORTER_2"/>
    <property type="match status" value="2"/>
</dbReference>
<dbReference type="PATRIC" id="fig|1379.3.peg.258"/>
<dbReference type="FunFam" id="3.40.50.300:FF:000011">
    <property type="entry name" value="Putative ABC transporter ATP-binding component"/>
    <property type="match status" value="1"/>
</dbReference>
<dbReference type="InterPro" id="IPR051309">
    <property type="entry name" value="ABCF_ATPase"/>
</dbReference>
<sequence length="639" mass="73678">MLIQLNNVTKNFVVNEIFSNVKLEINDKDRVAIVGRNGAGKSTLLKIISGAISFDSGERTISKNTTVGYLSQEFIVREDLSIYEEMITCFDEIITLEAELEKLSFELTPENIENDPTLLNKFDRLQNEVLTHKDYHYKSKIESVLYGLDFTKEVFDKKISTFSGGEKTRLSMAKLLLSEPDLLVLDEPTNHLDMENVAWLENYLSSYNGAIVIVSHDRYFLDKVVNVVYNLEFGKLKKYVGNYSKFLVQYEEDYEKQLKEYTSQQKDIKKLEEFVQKNIARASTSKMAKSRQKVLDKMDLIDNPKKDDKAAGIEFLIKEQSGRDVLTISGLQVGYNGIKVGQSYNLSVYKGDRIAVVGRNGIGKSTLIKTIAKRQKEISGSVQYGSKVSLGYYDQKQAEFESSKTILNELWDEYPLMKEAEVRTVLGRFLFRGDDVLKIVRDLSGGEKARLQLAKLMLEKNNLLILDEPTNHLDITSKQVLEEALKNYEGTILFVSHDRYFINKIANKVLDITDNGHNMYLGNYDYYLEKREQERIAQQLTKQNEEVVAEKEANNYILDKEAKKRVRKLERTRDELMNKIETLEEEIQVVNNELAKEEVYTDMIKTQEFNEQLKQLSSELEELNDSWLEIEEELESING</sequence>
<dbReference type="InterPro" id="IPR037118">
    <property type="entry name" value="Val-tRNA_synth_C_sf"/>
</dbReference>
<evidence type="ECO:0000256" key="4">
    <source>
        <dbReference type="SAM" id="Coils"/>
    </source>
</evidence>
<dbReference type="AlphaFoldDB" id="A0A134A5U8"/>
<dbReference type="Proteomes" id="UP000070355">
    <property type="component" value="Unassembled WGS sequence"/>
</dbReference>
<dbReference type="Gene3D" id="1.10.287.380">
    <property type="entry name" value="Valyl-tRNA synthetase, C-terminal domain"/>
    <property type="match status" value="1"/>
</dbReference>
<comment type="caution">
    <text evidence="6">The sequence shown here is derived from an EMBL/GenBank/DDBJ whole genome shotgun (WGS) entry which is preliminary data.</text>
</comment>
<protein>
    <submittedName>
        <fullName evidence="6">ABC transporter, ATP-binding protein</fullName>
    </submittedName>
</protein>
<accession>A0A134A5U8</accession>
<dbReference type="SMART" id="SM00382">
    <property type="entry name" value="AAA"/>
    <property type="match status" value="2"/>
</dbReference>
<dbReference type="OrthoDB" id="9760950at2"/>
<dbReference type="InterPro" id="IPR032524">
    <property type="entry name" value="ABC_tran_C"/>
</dbReference>
<reference evidence="7" key="1">
    <citation type="submission" date="2016-01" db="EMBL/GenBank/DDBJ databases">
        <authorList>
            <person name="Mitreva M."/>
            <person name="Pepin K.H."/>
            <person name="Mihindukulasuriya K.A."/>
            <person name="Fulton R."/>
            <person name="Fronick C."/>
            <person name="O'Laughlin M."/>
            <person name="Miner T."/>
            <person name="Herter B."/>
            <person name="Rosa B.A."/>
            <person name="Cordes M."/>
            <person name="Tomlinson C."/>
            <person name="Wollam A."/>
            <person name="Palsikar V.B."/>
            <person name="Mardis E.R."/>
            <person name="Wilson R.K."/>
        </authorList>
    </citation>
    <scope>NUCLEOTIDE SEQUENCE [LARGE SCALE GENOMIC DNA]</scope>
    <source>
        <strain evidence="7">DNF01167</strain>
    </source>
</reference>
<organism evidence="6 7">
    <name type="scientific">Gemella haemolysans</name>
    <dbReference type="NCBI Taxonomy" id="1379"/>
    <lineage>
        <taxon>Bacteria</taxon>
        <taxon>Bacillati</taxon>
        <taxon>Bacillota</taxon>
        <taxon>Bacilli</taxon>
        <taxon>Bacillales</taxon>
        <taxon>Gemellaceae</taxon>
        <taxon>Gemella</taxon>
    </lineage>
</organism>
<evidence type="ECO:0000256" key="2">
    <source>
        <dbReference type="ARBA" id="ARBA00022741"/>
    </source>
</evidence>
<dbReference type="Gene3D" id="3.40.50.300">
    <property type="entry name" value="P-loop containing nucleotide triphosphate hydrolases"/>
    <property type="match status" value="2"/>
</dbReference>
<evidence type="ECO:0000259" key="5">
    <source>
        <dbReference type="PROSITE" id="PS50893"/>
    </source>
</evidence>
<dbReference type="Pfam" id="PF16326">
    <property type="entry name" value="ABC_tran_CTD"/>
    <property type="match status" value="1"/>
</dbReference>
<dbReference type="STRING" id="1379.HMPREF3186_00263"/>
<dbReference type="FunFam" id="3.40.50.300:FF:000309">
    <property type="entry name" value="ABC transporter ATP-binding protein"/>
    <property type="match status" value="1"/>
</dbReference>
<dbReference type="Pfam" id="PF12848">
    <property type="entry name" value="ABC_tran_Xtn"/>
    <property type="match status" value="1"/>
</dbReference>
<keyword evidence="3 6" id="KW-0067">ATP-binding</keyword>
<keyword evidence="2" id="KW-0547">Nucleotide-binding</keyword>
<keyword evidence="1" id="KW-0677">Repeat</keyword>
<evidence type="ECO:0000313" key="7">
    <source>
        <dbReference type="Proteomes" id="UP000070355"/>
    </source>
</evidence>
<dbReference type="InterPro" id="IPR027417">
    <property type="entry name" value="P-loop_NTPase"/>
</dbReference>
<feature type="domain" description="ABC transporter" evidence="5">
    <location>
        <begin position="326"/>
        <end position="540"/>
    </location>
</feature>
<dbReference type="InterPro" id="IPR032781">
    <property type="entry name" value="ABC_tran_Xtn"/>
</dbReference>